<dbReference type="PhylomeDB" id="Q175K8"/>
<organism evidence="14 15">
    <name type="scientific">Aedes aegypti</name>
    <name type="common">Yellowfever mosquito</name>
    <name type="synonym">Culex aegypti</name>
    <dbReference type="NCBI Taxonomy" id="7159"/>
    <lineage>
        <taxon>Eukaryota</taxon>
        <taxon>Metazoa</taxon>
        <taxon>Ecdysozoa</taxon>
        <taxon>Arthropoda</taxon>
        <taxon>Hexapoda</taxon>
        <taxon>Insecta</taxon>
        <taxon>Pterygota</taxon>
        <taxon>Neoptera</taxon>
        <taxon>Endopterygota</taxon>
        <taxon>Diptera</taxon>
        <taxon>Nematocera</taxon>
        <taxon>Culicoidea</taxon>
        <taxon>Culicidae</taxon>
        <taxon>Culicinae</taxon>
        <taxon>Aedini</taxon>
        <taxon>Aedes</taxon>
        <taxon>Stegomyia</taxon>
    </lineage>
</organism>
<name>Q175K8_AEDAE</name>
<dbReference type="SMART" id="SM00355">
    <property type="entry name" value="ZnF_C2H2"/>
    <property type="match status" value="19"/>
</dbReference>
<keyword evidence="9" id="KW-0804">Transcription</keyword>
<feature type="domain" description="C2H2-type" evidence="13">
    <location>
        <begin position="113"/>
        <end position="140"/>
    </location>
</feature>
<dbReference type="Pfam" id="PF00096">
    <property type="entry name" value="zf-C2H2"/>
    <property type="match status" value="9"/>
</dbReference>
<evidence type="ECO:0000256" key="3">
    <source>
        <dbReference type="ARBA" id="ARBA00022723"/>
    </source>
</evidence>
<feature type="compositionally biased region" description="Basic and acidic residues" evidence="12">
    <location>
        <begin position="89"/>
        <end position="100"/>
    </location>
</feature>
<feature type="compositionally biased region" description="Polar residues" evidence="12">
    <location>
        <begin position="64"/>
        <end position="80"/>
    </location>
</feature>
<proteinExistence type="inferred from homology"/>
<keyword evidence="7" id="KW-0805">Transcription regulation</keyword>
<dbReference type="GO" id="GO:0005634">
    <property type="term" value="C:nucleus"/>
    <property type="evidence" value="ECO:0007669"/>
    <property type="project" value="UniProtKB-SubCell"/>
</dbReference>
<dbReference type="AlphaFoldDB" id="Q175K8"/>
<dbReference type="PaxDb" id="7159-AAEL006614-PA"/>
<dbReference type="OMA" id="IKQHECE"/>
<feature type="domain" description="C2H2-type" evidence="13">
    <location>
        <begin position="253"/>
        <end position="280"/>
    </location>
</feature>
<dbReference type="SUPFAM" id="SSF57667">
    <property type="entry name" value="beta-beta-alpha zinc fingers"/>
    <property type="match status" value="11"/>
</dbReference>
<gene>
    <name evidence="14" type="ORF">AaeL_AAEL006614</name>
</gene>
<dbReference type="PANTHER" id="PTHR24381:SF393">
    <property type="entry name" value="CHROMATIN-LINKED ADAPTOR FOR MSL PROTEINS, ISOFORM B"/>
    <property type="match status" value="1"/>
</dbReference>
<feature type="domain" description="C2H2-type" evidence="13">
    <location>
        <begin position="225"/>
        <end position="252"/>
    </location>
</feature>
<feature type="domain" description="C2H2-type" evidence="13">
    <location>
        <begin position="507"/>
        <end position="534"/>
    </location>
</feature>
<feature type="domain" description="C2H2-type" evidence="13">
    <location>
        <begin position="141"/>
        <end position="168"/>
    </location>
</feature>
<evidence type="ECO:0000256" key="12">
    <source>
        <dbReference type="SAM" id="MobiDB-lite"/>
    </source>
</evidence>
<dbReference type="InterPro" id="IPR013087">
    <property type="entry name" value="Znf_C2H2_type"/>
</dbReference>
<feature type="domain" description="C2H2-type" evidence="13">
    <location>
        <begin position="451"/>
        <end position="478"/>
    </location>
</feature>
<reference evidence="14" key="2">
    <citation type="journal article" date="2007" name="Science">
        <title>Genome sequence of Aedes aegypti, a major arbovirus vector.</title>
        <authorList>
            <person name="Nene V."/>
            <person name="Wortman J.R."/>
            <person name="Lawson D."/>
            <person name="Haas B."/>
            <person name="Kodira C."/>
            <person name="Tu Z.J."/>
            <person name="Loftus B."/>
            <person name="Xi Z."/>
            <person name="Megy K."/>
            <person name="Grabherr M."/>
            <person name="Ren Q."/>
            <person name="Zdobnov E.M."/>
            <person name="Lobo N.F."/>
            <person name="Campbell K.S."/>
            <person name="Brown S.E."/>
            <person name="Bonaldo M.F."/>
            <person name="Zhu J."/>
            <person name="Sinkins S.P."/>
            <person name="Hogenkamp D.G."/>
            <person name="Amedeo P."/>
            <person name="Arensburger P."/>
            <person name="Atkinson P.W."/>
            <person name="Bidwell S."/>
            <person name="Biedler J."/>
            <person name="Birney E."/>
            <person name="Bruggner R.V."/>
            <person name="Costas J."/>
            <person name="Coy M.R."/>
            <person name="Crabtree J."/>
            <person name="Crawford M."/>
            <person name="Debruyn B."/>
            <person name="Decaprio D."/>
            <person name="Eiglmeier K."/>
            <person name="Eisenstadt E."/>
            <person name="El-Dorry H."/>
            <person name="Gelbart W.M."/>
            <person name="Gomes S.L."/>
            <person name="Hammond M."/>
            <person name="Hannick L.I."/>
            <person name="Hogan J.R."/>
            <person name="Holmes M.H."/>
            <person name="Jaffe D."/>
            <person name="Johnston J.S."/>
            <person name="Kennedy R.C."/>
            <person name="Koo H."/>
            <person name="Kravitz S."/>
            <person name="Kriventseva E.V."/>
            <person name="Kulp D."/>
            <person name="Labutti K."/>
            <person name="Lee E."/>
            <person name="Li S."/>
            <person name="Lovin D.D."/>
            <person name="Mao C."/>
            <person name="Mauceli E."/>
            <person name="Menck C.F."/>
            <person name="Miller J.R."/>
            <person name="Montgomery P."/>
            <person name="Mori A."/>
            <person name="Nascimento A.L."/>
            <person name="Naveira H.F."/>
            <person name="Nusbaum C."/>
            <person name="O'leary S."/>
            <person name="Orvis J."/>
            <person name="Pertea M."/>
            <person name="Quesneville H."/>
            <person name="Reidenbach K.R."/>
            <person name="Rogers Y.H."/>
            <person name="Roth C.W."/>
            <person name="Schneider J.R."/>
            <person name="Schatz M."/>
            <person name="Shumway M."/>
            <person name="Stanke M."/>
            <person name="Stinson E.O."/>
            <person name="Tubio J.M."/>
            <person name="Vanzee J.P."/>
            <person name="Verjovski-Almeida S."/>
            <person name="Werner D."/>
            <person name="White O."/>
            <person name="Wyder S."/>
            <person name="Zeng Q."/>
            <person name="Zhao Q."/>
            <person name="Zhao Y."/>
            <person name="Hill C.A."/>
            <person name="Raikhel A.S."/>
            <person name="Soares M.B."/>
            <person name="Knudson D.L."/>
            <person name="Lee N.H."/>
            <person name="Galagan J."/>
            <person name="Salzberg S.L."/>
            <person name="Paulsen I.T."/>
            <person name="Dimopoulos G."/>
            <person name="Collins F.H."/>
            <person name="Birren B."/>
            <person name="Fraser-Liggett C.M."/>
            <person name="Severson D.W."/>
        </authorList>
    </citation>
    <scope>NUCLEOTIDE SEQUENCE [LARGE SCALE GENOMIC DNA]</scope>
    <source>
        <strain evidence="14">Liverpool</strain>
    </source>
</reference>
<feature type="compositionally biased region" description="Basic and acidic residues" evidence="12">
    <location>
        <begin position="29"/>
        <end position="45"/>
    </location>
</feature>
<evidence type="ECO:0000313" key="15">
    <source>
        <dbReference type="Proteomes" id="UP000682892"/>
    </source>
</evidence>
<dbReference type="GO" id="GO:0008270">
    <property type="term" value="F:zinc ion binding"/>
    <property type="evidence" value="ECO:0007669"/>
    <property type="project" value="UniProtKB-KW"/>
</dbReference>
<feature type="domain" description="C2H2-type" evidence="13">
    <location>
        <begin position="281"/>
        <end position="308"/>
    </location>
</feature>
<feature type="domain" description="C2H2-type" evidence="13">
    <location>
        <begin position="169"/>
        <end position="196"/>
    </location>
</feature>
<reference evidence="14" key="3">
    <citation type="submission" date="2012-09" db="EMBL/GenBank/DDBJ databases">
        <authorList>
            <consortium name="VectorBase"/>
        </authorList>
    </citation>
    <scope>NUCLEOTIDE SEQUENCE</scope>
    <source>
        <strain evidence="14">Liverpool</strain>
    </source>
</reference>
<feature type="compositionally biased region" description="Basic and acidic residues" evidence="12">
    <location>
        <begin position="656"/>
        <end position="675"/>
    </location>
</feature>
<keyword evidence="4" id="KW-0677">Repeat</keyword>
<keyword evidence="8" id="KW-0238">DNA-binding</keyword>
<dbReference type="Pfam" id="PF12874">
    <property type="entry name" value="zf-met"/>
    <property type="match status" value="1"/>
</dbReference>
<keyword evidence="6" id="KW-0862">Zinc</keyword>
<dbReference type="eggNOG" id="KOG1721">
    <property type="taxonomic scope" value="Eukaryota"/>
</dbReference>
<comment type="subcellular location">
    <subcellularLocation>
        <location evidence="1">Nucleus</location>
    </subcellularLocation>
</comment>
<protein>
    <submittedName>
        <fullName evidence="14">AAEL006614-PA</fullName>
    </submittedName>
</protein>
<keyword evidence="3" id="KW-0479">Metal-binding</keyword>
<feature type="domain" description="C2H2-type" evidence="13">
    <location>
        <begin position="599"/>
        <end position="626"/>
    </location>
</feature>
<feature type="domain" description="C2H2-type" evidence="13">
    <location>
        <begin position="337"/>
        <end position="364"/>
    </location>
</feature>
<evidence type="ECO:0000256" key="1">
    <source>
        <dbReference type="ARBA" id="ARBA00004123"/>
    </source>
</evidence>
<evidence type="ECO:0000256" key="2">
    <source>
        <dbReference type="ARBA" id="ARBA00006991"/>
    </source>
</evidence>
<dbReference type="FunFam" id="3.30.160.60:FF:002343">
    <property type="entry name" value="Zinc finger protein 33A"/>
    <property type="match status" value="1"/>
</dbReference>
<dbReference type="Gene3D" id="3.30.160.60">
    <property type="entry name" value="Classic Zinc Finger"/>
    <property type="match status" value="12"/>
</dbReference>
<evidence type="ECO:0000256" key="8">
    <source>
        <dbReference type="ARBA" id="ARBA00023125"/>
    </source>
</evidence>
<keyword evidence="10" id="KW-0539">Nucleus</keyword>
<sequence>MSSIALPNVESDSFNHANEGSSKRTIPGECDRQLQNERENSENLGRDPVPIEANENSDAKCGSAEQTNIGDGTTTKNASSGRKRGRPPKKPDKPPPQEQKKKGRPKNEANCNLSCDICGKESNTLRDLELHQKIHFGIKDFECEYCHVRFAQKGTLKVHLRTHTGEKPFKCSYCPEAFAQKVSLDNHVFKHTGKGVKCPLCPSIHATPSSVKQHMKQVHSEERPNVCQICGRSYKKKRDLMKHIEGHDNLTNLECKFCHKQFTGKRVLRDHLRTHTGDKPYKCQHCSKSFRFNCLLNKHLLKHTKQGIKCDLCPRVFATKTILKQHKENVHAMEKNYKCQLCDKRFKFSRSLRIHLHRHEDKTCKRCGEVCNGLAALMEHRKTAHPPVKEKPGPLICELCGKTSASASSLAAHRAQHKEYLRFKCDECPKAFVFKGMLETHKRVEHHGERHICPNCGKQFKHLAYLKRHSYQHKEDKGFKCEKCPSAFRHPGALRYHVRAKHGETMFPCSLCSKEYRTAEALKVHQKIHSDERRFHCEFCPREFIQRATLLKHMTIHSADRQQKCVVCEQIFYKKVELAIHQAKEHPNHPLIGRTVKLHTCGICGMNFTKENLLRQHTDIHGSEYKFKCDMCEDKKFKQMAGLRYHWHHFHGIEPPKRNLGKKTEKKAEKVDQSESRSAPFENDLEFMIYSTACGSTSSNTR</sequence>
<evidence type="ECO:0000256" key="11">
    <source>
        <dbReference type="PROSITE-ProRule" id="PRU00042"/>
    </source>
</evidence>
<feature type="domain" description="C2H2-type" evidence="13">
    <location>
        <begin position="479"/>
        <end position="502"/>
    </location>
</feature>
<reference evidence="14" key="1">
    <citation type="submission" date="2005-10" db="EMBL/GenBank/DDBJ databases">
        <authorList>
            <person name="Loftus B.J."/>
            <person name="Nene V.M."/>
            <person name="Hannick L.I."/>
            <person name="Bidwell S."/>
            <person name="Haas B."/>
            <person name="Amedeo P."/>
            <person name="Orvis J."/>
            <person name="Wortman J.R."/>
            <person name="White O.R."/>
            <person name="Salzberg S."/>
            <person name="Shumway M."/>
            <person name="Koo H."/>
            <person name="Zhao Y."/>
            <person name="Holmes M."/>
            <person name="Miller J."/>
            <person name="Schatz M."/>
            <person name="Pop M."/>
            <person name="Pai G."/>
            <person name="Utterback T."/>
            <person name="Rogers Y.-H."/>
            <person name="Kravitz S."/>
            <person name="Fraser C.M."/>
        </authorList>
    </citation>
    <scope>NUCLEOTIDE SEQUENCE</scope>
    <source>
        <strain evidence="14">Liverpool</strain>
    </source>
</reference>
<evidence type="ECO:0000313" key="14">
    <source>
        <dbReference type="EMBL" id="EAT41793.1"/>
    </source>
</evidence>
<evidence type="ECO:0000256" key="4">
    <source>
        <dbReference type="ARBA" id="ARBA00022737"/>
    </source>
</evidence>
<dbReference type="InterPro" id="IPR036236">
    <property type="entry name" value="Znf_C2H2_sf"/>
</dbReference>
<dbReference type="FunFam" id="3.30.160.60:FF:000075">
    <property type="entry name" value="Putative zinc finger protein 536"/>
    <property type="match status" value="1"/>
</dbReference>
<dbReference type="HOGENOM" id="CLU_339384_0_0_1"/>
<feature type="region of interest" description="Disordered" evidence="12">
    <location>
        <begin position="1"/>
        <end position="108"/>
    </location>
</feature>
<evidence type="ECO:0000259" key="13">
    <source>
        <dbReference type="PROSITE" id="PS50157"/>
    </source>
</evidence>
<evidence type="ECO:0000256" key="7">
    <source>
        <dbReference type="ARBA" id="ARBA00023015"/>
    </source>
</evidence>
<feature type="domain" description="C2H2-type" evidence="13">
    <location>
        <begin position="308"/>
        <end position="336"/>
    </location>
</feature>
<dbReference type="PANTHER" id="PTHR24381">
    <property type="entry name" value="ZINC FINGER PROTEIN"/>
    <property type="match status" value="1"/>
</dbReference>
<evidence type="ECO:0000256" key="6">
    <source>
        <dbReference type="ARBA" id="ARBA00022833"/>
    </source>
</evidence>
<dbReference type="VEuPathDB" id="VectorBase:AAEL004774"/>
<comment type="similarity">
    <text evidence="2">Belongs to the krueppel C2H2-type zinc-finger protein family.</text>
</comment>
<feature type="domain" description="C2H2-type" evidence="13">
    <location>
        <begin position="196"/>
        <end position="224"/>
    </location>
</feature>
<feature type="compositionally biased region" description="Polar residues" evidence="12">
    <location>
        <begin position="1"/>
        <end position="24"/>
    </location>
</feature>
<dbReference type="Proteomes" id="UP000682892">
    <property type="component" value="Chromosome 2"/>
</dbReference>
<evidence type="ECO:0000256" key="9">
    <source>
        <dbReference type="ARBA" id="ARBA00023163"/>
    </source>
</evidence>
<dbReference type="GO" id="GO:0000981">
    <property type="term" value="F:DNA-binding transcription factor activity, RNA polymerase II-specific"/>
    <property type="evidence" value="ECO:0007669"/>
    <property type="project" value="TreeGrafter"/>
</dbReference>
<evidence type="ECO:0000256" key="5">
    <source>
        <dbReference type="ARBA" id="ARBA00022771"/>
    </source>
</evidence>
<feature type="domain" description="C2H2-type" evidence="13">
    <location>
        <begin position="395"/>
        <end position="417"/>
    </location>
</feature>
<dbReference type="GO" id="GO:0000977">
    <property type="term" value="F:RNA polymerase II transcription regulatory region sequence-specific DNA binding"/>
    <property type="evidence" value="ECO:0007669"/>
    <property type="project" value="TreeGrafter"/>
</dbReference>
<dbReference type="VEuPathDB" id="VectorBase:AAEL006614"/>
<feature type="domain" description="C2H2-type" evidence="13">
    <location>
        <begin position="535"/>
        <end position="562"/>
    </location>
</feature>
<dbReference type="EMBL" id="CH477398">
    <property type="protein sequence ID" value="EAT41793.1"/>
    <property type="molecule type" value="Genomic_DNA"/>
</dbReference>
<feature type="region of interest" description="Disordered" evidence="12">
    <location>
        <begin position="656"/>
        <end position="680"/>
    </location>
</feature>
<dbReference type="FunFam" id="3.30.160.60:FF:000100">
    <property type="entry name" value="Zinc finger 45-like"/>
    <property type="match status" value="1"/>
</dbReference>
<feature type="domain" description="C2H2-type" evidence="13">
    <location>
        <begin position="423"/>
        <end position="451"/>
    </location>
</feature>
<dbReference type="PROSITE" id="PS00028">
    <property type="entry name" value="ZINC_FINGER_C2H2_1"/>
    <property type="match status" value="13"/>
</dbReference>
<accession>Q175K8</accession>
<dbReference type="PROSITE" id="PS50157">
    <property type="entry name" value="ZINC_FINGER_C2H2_2"/>
    <property type="match status" value="16"/>
</dbReference>
<evidence type="ECO:0000256" key="10">
    <source>
        <dbReference type="ARBA" id="ARBA00023242"/>
    </source>
</evidence>
<keyword evidence="5 11" id="KW-0863">Zinc-finger</keyword>